<sequence length="200" mass="23491">METLDLSKTIFTKIGITNEILPFYGYAEQCRQLMTQLRSESRKLWNDDIEKWFKNLSQVKREIHVDNKEVLEYLDQHYRYAMFKIVLTFNKMSDVTRFYDFLANSKEGSISKAKFLEITQVILPKFKKKYVMEEFITTFLECIGKDCLKSAYHLKPPTLLPNFPCRPKPLIQLPNPGGLVDDQNPEASFSVQVSGRSFYY</sequence>
<accession>A0AAD1Y755</accession>
<proteinExistence type="predicted"/>
<organism evidence="1 2">
    <name type="scientific">Euplotes crassus</name>
    <dbReference type="NCBI Taxonomy" id="5936"/>
    <lineage>
        <taxon>Eukaryota</taxon>
        <taxon>Sar</taxon>
        <taxon>Alveolata</taxon>
        <taxon>Ciliophora</taxon>
        <taxon>Intramacronucleata</taxon>
        <taxon>Spirotrichea</taxon>
        <taxon>Hypotrichia</taxon>
        <taxon>Euplotida</taxon>
        <taxon>Euplotidae</taxon>
        <taxon>Moneuplotes</taxon>
    </lineage>
</organism>
<gene>
    <name evidence="1" type="ORF">ECRASSUSDP1_LOCUS27510</name>
</gene>
<protein>
    <submittedName>
        <fullName evidence="1">Uncharacterized protein</fullName>
    </submittedName>
</protein>
<name>A0AAD1Y755_EUPCR</name>
<evidence type="ECO:0000313" key="1">
    <source>
        <dbReference type="EMBL" id="CAI2385914.1"/>
    </source>
</evidence>
<dbReference type="AlphaFoldDB" id="A0AAD1Y755"/>
<dbReference type="EMBL" id="CAMPGE010028388">
    <property type="protein sequence ID" value="CAI2385914.1"/>
    <property type="molecule type" value="Genomic_DNA"/>
</dbReference>
<evidence type="ECO:0000313" key="2">
    <source>
        <dbReference type="Proteomes" id="UP001295684"/>
    </source>
</evidence>
<comment type="caution">
    <text evidence="1">The sequence shown here is derived from an EMBL/GenBank/DDBJ whole genome shotgun (WGS) entry which is preliminary data.</text>
</comment>
<keyword evidence="2" id="KW-1185">Reference proteome</keyword>
<reference evidence="1" key="1">
    <citation type="submission" date="2023-07" db="EMBL/GenBank/DDBJ databases">
        <authorList>
            <consortium name="AG Swart"/>
            <person name="Singh M."/>
            <person name="Singh A."/>
            <person name="Seah K."/>
            <person name="Emmerich C."/>
        </authorList>
    </citation>
    <scope>NUCLEOTIDE SEQUENCE</scope>
    <source>
        <strain evidence="1">DP1</strain>
    </source>
</reference>
<dbReference type="Proteomes" id="UP001295684">
    <property type="component" value="Unassembled WGS sequence"/>
</dbReference>